<evidence type="ECO:0000313" key="2">
    <source>
        <dbReference type="Proteomes" id="UP000464013"/>
    </source>
</evidence>
<organism evidence="1 2">
    <name type="scientific">Billgrantia tianxiuensis</name>
    <dbReference type="NCBI Taxonomy" id="2497861"/>
    <lineage>
        <taxon>Bacteria</taxon>
        <taxon>Pseudomonadati</taxon>
        <taxon>Pseudomonadota</taxon>
        <taxon>Gammaproteobacteria</taxon>
        <taxon>Oceanospirillales</taxon>
        <taxon>Halomonadaceae</taxon>
        <taxon>Billgrantia</taxon>
    </lineage>
</organism>
<dbReference type="AlphaFoldDB" id="A0A6I6SSD4"/>
<dbReference type="RefSeq" id="WP_159552782.1">
    <property type="nucleotide sequence ID" value="NZ_CP035042.1"/>
</dbReference>
<proteinExistence type="predicted"/>
<sequence>MARFEIEVAGVEYVGETASARDQFQALHIAANSRLLVGMQEGVSDQALVLSLLALDWPDLQRLESLLVKEKIKRAEDDAPVAGNLFRDDPANYALLIGLAARENLAGFYALRGQKNAGAEQAAKP</sequence>
<gene>
    <name evidence="1" type="ORF">EKK97_14035</name>
</gene>
<accession>A0A6I6SSD4</accession>
<name>A0A6I6SSD4_9GAMM</name>
<protein>
    <submittedName>
        <fullName evidence="1">Uncharacterized protein</fullName>
    </submittedName>
</protein>
<keyword evidence="2" id="KW-1185">Reference proteome</keyword>
<dbReference type="Proteomes" id="UP000464013">
    <property type="component" value="Chromosome"/>
</dbReference>
<dbReference type="KEGG" id="htx:EKK97_14035"/>
<reference evidence="1 2" key="1">
    <citation type="submission" date="2019-01" db="EMBL/GenBank/DDBJ databases">
        <title>Complete genome of a denitifying bacterium Halomons sp. BC-M4-5.</title>
        <authorList>
            <person name="Wang L."/>
            <person name="Shao Z."/>
        </authorList>
    </citation>
    <scope>NUCLEOTIDE SEQUENCE [LARGE SCALE GENOMIC DNA]</scope>
    <source>
        <strain evidence="1 2">BC-M4-5</strain>
    </source>
</reference>
<dbReference type="EMBL" id="CP035042">
    <property type="protein sequence ID" value="QHC50485.1"/>
    <property type="molecule type" value="Genomic_DNA"/>
</dbReference>
<evidence type="ECO:0000313" key="1">
    <source>
        <dbReference type="EMBL" id="QHC50485.1"/>
    </source>
</evidence>
<dbReference type="OrthoDB" id="6475892at2"/>